<keyword evidence="1" id="KW-0472">Membrane</keyword>
<evidence type="ECO:0000256" key="1">
    <source>
        <dbReference type="SAM" id="Phobius"/>
    </source>
</evidence>
<dbReference type="EMBL" id="KE123505">
    <property type="protein sequence ID" value="EUT82599.1"/>
    <property type="molecule type" value="Genomic_DNA"/>
</dbReference>
<organism evidence="2">
    <name type="scientific">Plasmodium falciparum Santa Lucia</name>
    <dbReference type="NCBI Taxonomy" id="478859"/>
    <lineage>
        <taxon>Eukaryota</taxon>
        <taxon>Sar</taxon>
        <taxon>Alveolata</taxon>
        <taxon>Apicomplexa</taxon>
        <taxon>Aconoidasida</taxon>
        <taxon>Haemosporida</taxon>
        <taxon>Plasmodiidae</taxon>
        <taxon>Plasmodium</taxon>
        <taxon>Plasmodium (Laverania)</taxon>
    </lineage>
</organism>
<dbReference type="Proteomes" id="UP000030666">
    <property type="component" value="Unassembled WGS sequence"/>
</dbReference>
<proteinExistence type="predicted"/>
<dbReference type="AlphaFoldDB" id="W7FLZ0"/>
<keyword evidence="1" id="KW-1133">Transmembrane helix</keyword>
<feature type="transmembrane region" description="Helical" evidence="1">
    <location>
        <begin position="16"/>
        <end position="35"/>
    </location>
</feature>
<accession>W7FLZ0</accession>
<keyword evidence="1" id="KW-0812">Transmembrane</keyword>
<reference evidence="2" key="1">
    <citation type="submission" date="2013-02" db="EMBL/GenBank/DDBJ databases">
        <title>The Genome Sequence of Plasmodium falciparum Santa Lucia.</title>
        <authorList>
            <consortium name="The Broad Institute Genome Sequencing Platform"/>
            <consortium name="The Broad Institute Genome Sequencing Center for Infectious Disease"/>
            <person name="Neafsey D."/>
            <person name="Cheeseman I."/>
            <person name="Volkman S."/>
            <person name="Adams J."/>
            <person name="Walker B."/>
            <person name="Young S.K."/>
            <person name="Zeng Q."/>
            <person name="Gargeya S."/>
            <person name="Fitzgerald M."/>
            <person name="Haas B."/>
            <person name="Abouelleil A."/>
            <person name="Alvarado L."/>
            <person name="Arachchi H.M."/>
            <person name="Berlin A.M."/>
            <person name="Chapman S.B."/>
            <person name="Dewar J."/>
            <person name="Goldberg J."/>
            <person name="Griggs A."/>
            <person name="Gujja S."/>
            <person name="Hansen M."/>
            <person name="Howarth C."/>
            <person name="Imamovic A."/>
            <person name="Larimer J."/>
            <person name="McCowan C."/>
            <person name="Murphy C."/>
            <person name="Neiman D."/>
            <person name="Pearson M."/>
            <person name="Priest M."/>
            <person name="Roberts A."/>
            <person name="Saif S."/>
            <person name="Shea T."/>
            <person name="Sisk P."/>
            <person name="Sykes S."/>
            <person name="Wortman J."/>
            <person name="Nusbaum C."/>
            <person name="Birren B."/>
        </authorList>
    </citation>
    <scope>NUCLEOTIDE SEQUENCE [LARGE SCALE GENOMIC DNA]</scope>
    <source>
        <strain evidence="2">Santa Lucia</strain>
    </source>
</reference>
<sequence length="63" mass="7819">MKSGFIYTSYCVIKEIIFYMRNILFIYFILINILYSNIKNNFFYINSLEFIFFISLKKNKKYE</sequence>
<name>W7FLZ0_PLAFA</name>
<evidence type="ECO:0000313" key="2">
    <source>
        <dbReference type="EMBL" id="EUT82599.1"/>
    </source>
</evidence>
<gene>
    <name evidence="2" type="ORF">PFAG_03974</name>
</gene>
<protein>
    <submittedName>
        <fullName evidence="2">Uncharacterized protein</fullName>
    </submittedName>
</protein>